<sequence>MRFSKGLMAMAAAVMLPFSSAAQAAEERLLCVFDILGSSGDVYNVMKDYAAAAQAQGYALKLKAYTDENIAAEDLKANQCDMAAITGIRGKHFNTFTGSMDSIGSMPNYDVTRMVMQVLGSNNPKIKESLRGSSYEIMGVMPAGATYLFVKDHNMNTVNHLAGKSISVLEYDVTQARMAASVGMTPVMSDISNFAGRFNNHSVDICFAPAMAYAGLELYKGMEPNGGVVDYVLGQLSMQLIARNGRFGDEFGDWSRSYFGQTVLPRAMRLIEQFDAGIPEKWWIRISDPDRERYDEMMRDARVEMTKEGLFNKEMMTLLRNIRCRVDGGRAECSDRREIDW</sequence>
<evidence type="ECO:0000313" key="2">
    <source>
        <dbReference type="EMBL" id="MEY1662229.1"/>
    </source>
</evidence>
<accession>A0ABV4AHB2</accession>
<dbReference type="RefSeq" id="WP_369455467.1">
    <property type="nucleotide sequence ID" value="NZ_JBGCUO010000001.1"/>
</dbReference>
<evidence type="ECO:0000313" key="3">
    <source>
        <dbReference type="Proteomes" id="UP001562065"/>
    </source>
</evidence>
<keyword evidence="3" id="KW-1185">Reference proteome</keyword>
<reference evidence="2 3" key="1">
    <citation type="submission" date="2024-07" db="EMBL/GenBank/DDBJ databases">
        <authorList>
            <person name="Ren Q."/>
        </authorList>
    </citation>
    <scope>NUCLEOTIDE SEQUENCE [LARGE SCALE GENOMIC DNA]</scope>
    <source>
        <strain evidence="2 3">REN37</strain>
    </source>
</reference>
<dbReference type="InterPro" id="IPR038404">
    <property type="entry name" value="TRAP_DctP_sf"/>
</dbReference>
<feature type="signal peptide" evidence="1">
    <location>
        <begin position="1"/>
        <end position="24"/>
    </location>
</feature>
<gene>
    <name evidence="2" type="ORF">AB5I84_08725</name>
</gene>
<protein>
    <submittedName>
        <fullName evidence="2">Solute-binding protein</fullName>
    </submittedName>
</protein>
<feature type="chain" id="PRO_5046083103" evidence="1">
    <location>
        <begin position="25"/>
        <end position="341"/>
    </location>
</feature>
<dbReference type="InterPro" id="IPR045758">
    <property type="entry name" value="AdeT1/2"/>
</dbReference>
<dbReference type="Pfam" id="PF19582">
    <property type="entry name" value="AdeT1_2"/>
    <property type="match status" value="1"/>
</dbReference>
<organism evidence="2 3">
    <name type="scientific">Isoalcanivorax beigongshangi</name>
    <dbReference type="NCBI Taxonomy" id="3238810"/>
    <lineage>
        <taxon>Bacteria</taxon>
        <taxon>Pseudomonadati</taxon>
        <taxon>Pseudomonadota</taxon>
        <taxon>Gammaproteobacteria</taxon>
        <taxon>Oceanospirillales</taxon>
        <taxon>Alcanivoracaceae</taxon>
        <taxon>Isoalcanivorax</taxon>
    </lineage>
</organism>
<dbReference type="EMBL" id="JBGCUO010000001">
    <property type="protein sequence ID" value="MEY1662229.1"/>
    <property type="molecule type" value="Genomic_DNA"/>
</dbReference>
<dbReference type="Gene3D" id="3.40.190.170">
    <property type="entry name" value="Bacterial extracellular solute-binding protein, family 7"/>
    <property type="match status" value="1"/>
</dbReference>
<keyword evidence="1" id="KW-0732">Signal</keyword>
<proteinExistence type="predicted"/>
<evidence type="ECO:0000256" key="1">
    <source>
        <dbReference type="SAM" id="SignalP"/>
    </source>
</evidence>
<dbReference type="Proteomes" id="UP001562065">
    <property type="component" value="Unassembled WGS sequence"/>
</dbReference>
<name>A0ABV4AHB2_9GAMM</name>
<comment type="caution">
    <text evidence="2">The sequence shown here is derived from an EMBL/GenBank/DDBJ whole genome shotgun (WGS) entry which is preliminary data.</text>
</comment>